<protein>
    <recommendedName>
        <fullName evidence="1">Metallo-beta-lactamase domain-containing protein</fullName>
    </recommendedName>
</protein>
<evidence type="ECO:0000313" key="3">
    <source>
        <dbReference type="Proteomes" id="UP000184233"/>
    </source>
</evidence>
<reference evidence="2 3" key="1">
    <citation type="submission" date="2016-09" db="EMBL/GenBank/DDBJ databases">
        <title>Genome-resolved meta-omics ties microbial dynamics to process performance in biotechnology for thiocyanate degradation.</title>
        <authorList>
            <person name="Kantor R.S."/>
            <person name="Huddy R.J."/>
            <person name="Iyer R."/>
            <person name="Thomas B.C."/>
            <person name="Brown C.T."/>
            <person name="Anantharaman K."/>
            <person name="Tringe S."/>
            <person name="Hettich R.L."/>
            <person name="Harrison S.T."/>
            <person name="Banfield J.F."/>
        </authorList>
    </citation>
    <scope>NUCLEOTIDE SEQUENCE [LARGE SCALE GENOMIC DNA]</scope>
    <source>
        <strain evidence="2">59-99</strain>
    </source>
</reference>
<dbReference type="InterPro" id="IPR001279">
    <property type="entry name" value="Metallo-B-lactamas"/>
</dbReference>
<dbReference type="GO" id="GO:0008270">
    <property type="term" value="F:zinc ion binding"/>
    <property type="evidence" value="ECO:0007669"/>
    <property type="project" value="InterPro"/>
</dbReference>
<comment type="caution">
    <text evidence="2">The sequence shown here is derived from an EMBL/GenBank/DDBJ whole genome shotgun (WGS) entry which is preliminary data.</text>
</comment>
<sequence>MQPSTRRSFLRSWFGGGALAAAGTALIGPARAKASPVEHRPLPGTWKEDELTVAWIGHSTVLINFHGVKILTDPILFDRIGLNFFGGTIGPARITEPALSPDDIPTPDIVLLSHAHMDHMDVPSLEFLTKRSPGTIDCITAHRTSDVIEHLPWKSIQEMDWTAKHTLRGIRFDALPVKHFGWRYPWEQDRSKGQGKSGRSYNAYLLRANGKRLVFGGDTAYTESFRTLAQLDGIDVAIMPVGAYQPWHSVHCTPEEAVDMANMMKARHFLPIHCMTFRQGTETFQAPVKRLFQAIKDSPTDMKLGYAFIGQTFVMKG</sequence>
<organism evidence="2 3">
    <name type="scientific">Candidatus Kapaibacterium thiocyanatum</name>
    <dbReference type="NCBI Taxonomy" id="1895771"/>
    <lineage>
        <taxon>Bacteria</taxon>
        <taxon>Pseudomonadati</taxon>
        <taxon>Candidatus Kapaibacteriota</taxon>
        <taxon>Candidatus Kapaibacteriia</taxon>
        <taxon>Candidatus Kapaibacteriales</taxon>
        <taxon>Candidatus Kapaibacteriaceae</taxon>
        <taxon>Candidatus Kapaibacterium</taxon>
    </lineage>
</organism>
<dbReference type="PANTHER" id="PTHR15032">
    <property type="entry name" value="N-ACYL-PHOSPHATIDYLETHANOLAMINE-HYDROLYZING PHOSPHOLIPASE D"/>
    <property type="match status" value="1"/>
</dbReference>
<dbReference type="Proteomes" id="UP000184233">
    <property type="component" value="Unassembled WGS sequence"/>
</dbReference>
<dbReference type="Gene3D" id="3.60.15.10">
    <property type="entry name" value="Ribonuclease Z/Hydroxyacylglutathione hydrolase-like"/>
    <property type="match status" value="1"/>
</dbReference>
<dbReference type="GO" id="GO:0005737">
    <property type="term" value="C:cytoplasm"/>
    <property type="evidence" value="ECO:0007669"/>
    <property type="project" value="TreeGrafter"/>
</dbReference>
<dbReference type="Pfam" id="PF12706">
    <property type="entry name" value="Lactamase_B_2"/>
    <property type="match status" value="1"/>
</dbReference>
<proteinExistence type="predicted"/>
<name>A0A1M3L5Y8_9BACT</name>
<feature type="domain" description="Metallo-beta-lactamase" evidence="1">
    <location>
        <begin position="70"/>
        <end position="273"/>
    </location>
</feature>
<dbReference type="PIRSF" id="PIRSF038896">
    <property type="entry name" value="NAPE-PLD"/>
    <property type="match status" value="1"/>
</dbReference>
<dbReference type="STRING" id="1895771.BGO89_04240"/>
<gene>
    <name evidence="2" type="ORF">BGO89_04240</name>
</gene>
<dbReference type="GO" id="GO:0070290">
    <property type="term" value="F:N-acylphosphatidylethanolamine-specific phospholipase D activity"/>
    <property type="evidence" value="ECO:0007669"/>
    <property type="project" value="InterPro"/>
</dbReference>
<dbReference type="PROSITE" id="PS51318">
    <property type="entry name" value="TAT"/>
    <property type="match status" value="1"/>
</dbReference>
<dbReference type="SUPFAM" id="SSF56281">
    <property type="entry name" value="Metallo-hydrolase/oxidoreductase"/>
    <property type="match status" value="1"/>
</dbReference>
<evidence type="ECO:0000313" key="2">
    <source>
        <dbReference type="EMBL" id="OJX60972.1"/>
    </source>
</evidence>
<dbReference type="InterPro" id="IPR036866">
    <property type="entry name" value="RibonucZ/Hydroxyglut_hydro"/>
</dbReference>
<dbReference type="InterPro" id="IPR006311">
    <property type="entry name" value="TAT_signal"/>
</dbReference>
<dbReference type="EMBL" id="MKVH01000003">
    <property type="protein sequence ID" value="OJX60972.1"/>
    <property type="molecule type" value="Genomic_DNA"/>
</dbReference>
<dbReference type="AlphaFoldDB" id="A0A1M3L5Y8"/>
<dbReference type="InterPro" id="IPR024884">
    <property type="entry name" value="NAPE-PLD"/>
</dbReference>
<accession>A0A1M3L5Y8</accession>
<dbReference type="PANTHER" id="PTHR15032:SF36">
    <property type="entry name" value="METALLO-BETA-LACTAMASE DOMAIN-CONTAINING PROTEIN"/>
    <property type="match status" value="1"/>
</dbReference>
<evidence type="ECO:0000259" key="1">
    <source>
        <dbReference type="Pfam" id="PF12706"/>
    </source>
</evidence>